<accession>A0ACC2VYG5</accession>
<gene>
    <name evidence="1" type="ORF">QFC19_004088</name>
</gene>
<reference evidence="1" key="1">
    <citation type="submission" date="2023-04" db="EMBL/GenBank/DDBJ databases">
        <title>Draft Genome sequencing of Naganishia species isolated from polar environments using Oxford Nanopore Technology.</title>
        <authorList>
            <person name="Leo P."/>
            <person name="Venkateswaran K."/>
        </authorList>
    </citation>
    <scope>NUCLEOTIDE SEQUENCE</scope>
    <source>
        <strain evidence="1">MNA-CCFEE 5261</strain>
    </source>
</reference>
<evidence type="ECO:0000313" key="1">
    <source>
        <dbReference type="EMBL" id="KAJ9104104.1"/>
    </source>
</evidence>
<dbReference type="EMBL" id="JASBWR010000042">
    <property type="protein sequence ID" value="KAJ9104104.1"/>
    <property type="molecule type" value="Genomic_DNA"/>
</dbReference>
<name>A0ACC2VYG5_9TREE</name>
<comment type="caution">
    <text evidence="1">The sequence shown here is derived from an EMBL/GenBank/DDBJ whole genome shotgun (WGS) entry which is preliminary data.</text>
</comment>
<dbReference type="Proteomes" id="UP001241377">
    <property type="component" value="Unassembled WGS sequence"/>
</dbReference>
<protein>
    <submittedName>
        <fullName evidence="1">Uncharacterized protein</fullName>
    </submittedName>
</protein>
<sequence length="179" mass="19906">MSESASNASSSDMGSDMEMAKGTSDNHSGPVPTERIDAIFMHPQDEPNAVIIELGKECAHKVNRFRKVPLPFGLGFNETPVAPWGALWEEALRQLEGVRQPDYAAALREMVPASKIVDSNSLERNFVCLVDTKILRILQDTKAPESSRILAELVNPDLLAHIYRELKCICRFSIDIRLS</sequence>
<keyword evidence="2" id="KW-1185">Reference proteome</keyword>
<organism evidence="1 2">
    <name type="scientific">Naganishia cerealis</name>
    <dbReference type="NCBI Taxonomy" id="610337"/>
    <lineage>
        <taxon>Eukaryota</taxon>
        <taxon>Fungi</taxon>
        <taxon>Dikarya</taxon>
        <taxon>Basidiomycota</taxon>
        <taxon>Agaricomycotina</taxon>
        <taxon>Tremellomycetes</taxon>
        <taxon>Filobasidiales</taxon>
        <taxon>Filobasidiaceae</taxon>
        <taxon>Naganishia</taxon>
    </lineage>
</organism>
<proteinExistence type="predicted"/>
<evidence type="ECO:0000313" key="2">
    <source>
        <dbReference type="Proteomes" id="UP001241377"/>
    </source>
</evidence>